<name>A0A379KSU1_PSEPU</name>
<accession>A0A379KSU1</accession>
<dbReference type="RefSeq" id="WP_046787914.1">
    <property type="nucleotide sequence ID" value="NZ_JABTYF010000005.1"/>
</dbReference>
<reference evidence="2 3" key="1">
    <citation type="submission" date="2018-06" db="EMBL/GenBank/DDBJ databases">
        <authorList>
            <consortium name="Pathogen Informatics"/>
            <person name="Doyle S."/>
        </authorList>
    </citation>
    <scope>NUCLEOTIDE SEQUENCE [LARGE SCALE GENOMIC DNA]</scope>
    <source>
        <strain evidence="2 3">NCTC7914</strain>
    </source>
</reference>
<dbReference type="Proteomes" id="UP000254602">
    <property type="component" value="Unassembled WGS sequence"/>
</dbReference>
<dbReference type="EMBL" id="UGUY01000001">
    <property type="protein sequence ID" value="SUD70575.1"/>
    <property type="molecule type" value="Genomic_DNA"/>
</dbReference>
<organism evidence="2 3">
    <name type="scientific">Pseudomonas putida</name>
    <name type="common">Arthrobacter siderocapsulatus</name>
    <dbReference type="NCBI Taxonomy" id="303"/>
    <lineage>
        <taxon>Bacteria</taxon>
        <taxon>Pseudomonadati</taxon>
        <taxon>Pseudomonadota</taxon>
        <taxon>Gammaproteobacteria</taxon>
        <taxon>Pseudomonadales</taxon>
        <taxon>Pseudomonadaceae</taxon>
        <taxon>Pseudomonas</taxon>
    </lineage>
</organism>
<protein>
    <submittedName>
        <fullName evidence="1">Histidine phosphatase family protein</fullName>
    </submittedName>
    <submittedName>
        <fullName evidence="2">Phosphoglycerate mutase</fullName>
    </submittedName>
</protein>
<dbReference type="SUPFAM" id="SSF53254">
    <property type="entry name" value="Phosphoglycerate mutase-like"/>
    <property type="match status" value="1"/>
</dbReference>
<dbReference type="Gene3D" id="3.40.50.1240">
    <property type="entry name" value="Phosphoglycerate mutase-like"/>
    <property type="match status" value="1"/>
</dbReference>
<evidence type="ECO:0000313" key="4">
    <source>
        <dbReference type="Proteomes" id="UP000542695"/>
    </source>
</evidence>
<dbReference type="InterPro" id="IPR013078">
    <property type="entry name" value="His_Pase_superF_clade-1"/>
</dbReference>
<reference evidence="1 4" key="2">
    <citation type="submission" date="2020-04" db="EMBL/GenBank/DDBJ databases">
        <title>Molecular characterization of pseudomonads from Agaricus bisporus reveal novel blotch 2 pathogens in Western Europe.</title>
        <authorList>
            <person name="Taparia T."/>
            <person name="Krijger M."/>
            <person name="Haynes E."/>
            <person name="Elpinstone J.G."/>
            <person name="Noble R."/>
            <person name="Van Der Wolf J."/>
        </authorList>
    </citation>
    <scope>NUCLEOTIDE SEQUENCE [LARGE SCALE GENOMIC DNA]</scope>
    <source>
        <strain evidence="1 4">P7765</strain>
    </source>
</reference>
<dbReference type="Pfam" id="PF00300">
    <property type="entry name" value="His_Phos_1"/>
    <property type="match status" value="1"/>
</dbReference>
<dbReference type="InterPro" id="IPR029033">
    <property type="entry name" value="His_PPase_superfam"/>
</dbReference>
<proteinExistence type="predicted"/>
<gene>
    <name evidence="1" type="ORF">HX798_12100</name>
    <name evidence="2" type="ORF">NCTC7914_04743</name>
</gene>
<evidence type="ECO:0000313" key="2">
    <source>
        <dbReference type="EMBL" id="SUD70575.1"/>
    </source>
</evidence>
<evidence type="ECO:0000313" key="1">
    <source>
        <dbReference type="EMBL" id="NWC81039.1"/>
    </source>
</evidence>
<evidence type="ECO:0000313" key="3">
    <source>
        <dbReference type="Proteomes" id="UP000254602"/>
    </source>
</evidence>
<dbReference type="EMBL" id="JACARV010000029">
    <property type="protein sequence ID" value="NWC81039.1"/>
    <property type="molecule type" value="Genomic_DNA"/>
</dbReference>
<dbReference type="Proteomes" id="UP000542695">
    <property type="component" value="Unassembled WGS sequence"/>
</dbReference>
<sequence length="179" mass="19579">MKAVHLTLICHALTTAQKTGRLHRPDDSILPLHAQPFAVAPETRMLTAPEQRARATAAGFSMPVQVEPALADCDLGCWHGLALKQLQAEQPQALALWLDDPHSAPHGGESFAELCQRMAGWLAAFDKPGEWVAVTHPMVIRAVLVQVLGCPLAAHRQIDVLPLSRVQLSFTGRWRLRLG</sequence>
<dbReference type="SMART" id="SM00855">
    <property type="entry name" value="PGAM"/>
    <property type="match status" value="1"/>
</dbReference>
<dbReference type="AlphaFoldDB" id="A0A379KSU1"/>